<dbReference type="InterPro" id="IPR058612">
    <property type="entry name" value="Ig_SMCHD1_2nd"/>
</dbReference>
<dbReference type="InterPro" id="IPR058613">
    <property type="entry name" value="Ig_SMCHD1_4th"/>
</dbReference>
<evidence type="ECO:0000259" key="6">
    <source>
        <dbReference type="Pfam" id="PF26194"/>
    </source>
</evidence>
<evidence type="ECO:0000313" key="13">
    <source>
        <dbReference type="Proteomes" id="UP000261660"/>
    </source>
</evidence>
<dbReference type="STRING" id="56723.ENSLBEP00000031768"/>
<dbReference type="InterPro" id="IPR036277">
    <property type="entry name" value="SMC_hinge_sf"/>
</dbReference>
<evidence type="ECO:0000259" key="5">
    <source>
        <dbReference type="Pfam" id="PF22899"/>
    </source>
</evidence>
<dbReference type="Pfam" id="PF26195">
    <property type="entry name" value="Ig_SMCHD1_2nd"/>
    <property type="match status" value="1"/>
</dbReference>
<dbReference type="InParanoid" id="A0A3Q3GMN4"/>
<dbReference type="InterPro" id="IPR058615">
    <property type="entry name" value="Ig_SMCHD1_6th"/>
</dbReference>
<reference evidence="12" key="2">
    <citation type="submission" date="2025-09" db="UniProtKB">
        <authorList>
            <consortium name="Ensembl"/>
        </authorList>
    </citation>
    <scope>IDENTIFICATION</scope>
</reference>
<reference evidence="12" key="1">
    <citation type="submission" date="2025-08" db="UniProtKB">
        <authorList>
            <consortium name="Ensembl"/>
        </authorList>
    </citation>
    <scope>IDENTIFICATION</scope>
</reference>
<feature type="domain" description="SMCHD1 ribosomal S5" evidence="5">
    <location>
        <begin position="38"/>
        <end position="197"/>
    </location>
</feature>
<evidence type="ECO:0000256" key="1">
    <source>
        <dbReference type="ARBA" id="ARBA00004286"/>
    </source>
</evidence>
<protein>
    <submittedName>
        <fullName evidence="12">Structural maintenance of chromosomes flexible hinge domain containing 1</fullName>
    </submittedName>
</protein>
<evidence type="ECO:0000259" key="10">
    <source>
        <dbReference type="Pfam" id="PF26198"/>
    </source>
</evidence>
<dbReference type="GO" id="GO:0005524">
    <property type="term" value="F:ATP binding"/>
    <property type="evidence" value="ECO:0007669"/>
    <property type="project" value="InterPro"/>
</dbReference>
<dbReference type="GO" id="GO:0006302">
    <property type="term" value="P:double-strand break repair"/>
    <property type="evidence" value="ECO:0007669"/>
    <property type="project" value="InterPro"/>
</dbReference>
<feature type="compositionally biased region" description="Low complexity" evidence="3">
    <location>
        <begin position="1"/>
        <end position="19"/>
    </location>
</feature>
<feature type="domain" description="SMC hinge" evidence="4">
    <location>
        <begin position="992"/>
        <end position="1091"/>
    </location>
</feature>
<evidence type="ECO:0000259" key="8">
    <source>
        <dbReference type="Pfam" id="PF26196"/>
    </source>
</evidence>
<dbReference type="Ensembl" id="ENSLBET00000033194.1">
    <property type="protein sequence ID" value="ENSLBEP00000031768.1"/>
    <property type="gene ID" value="ENSLBEG00000023935.1"/>
</dbReference>
<keyword evidence="13" id="KW-1185">Reference proteome</keyword>
<dbReference type="PANTHER" id="PTHR22640">
    <property type="entry name" value="STRUCTURAL MAINTENANCE OF CHROMOSOMES FLEXIBLE HINGE DOMAIN-CONTAINING PROTEIN 1"/>
    <property type="match status" value="1"/>
</dbReference>
<proteinExistence type="predicted"/>
<organism evidence="12 13">
    <name type="scientific">Labrus bergylta</name>
    <name type="common">ballan wrasse</name>
    <dbReference type="NCBI Taxonomy" id="56723"/>
    <lineage>
        <taxon>Eukaryota</taxon>
        <taxon>Metazoa</taxon>
        <taxon>Chordata</taxon>
        <taxon>Craniata</taxon>
        <taxon>Vertebrata</taxon>
        <taxon>Euteleostomi</taxon>
        <taxon>Actinopterygii</taxon>
        <taxon>Neopterygii</taxon>
        <taxon>Teleostei</taxon>
        <taxon>Neoteleostei</taxon>
        <taxon>Acanthomorphata</taxon>
        <taxon>Eupercaria</taxon>
        <taxon>Labriformes</taxon>
        <taxon>Labridae</taxon>
        <taxon>Labrus</taxon>
    </lineage>
</organism>
<dbReference type="Pfam" id="PF26198">
    <property type="entry name" value="Ig_SMCHD1_6th"/>
    <property type="match status" value="1"/>
</dbReference>
<evidence type="ECO:0000259" key="11">
    <source>
        <dbReference type="Pfam" id="PF26201"/>
    </source>
</evidence>
<evidence type="ECO:0000259" key="9">
    <source>
        <dbReference type="Pfam" id="PF26197"/>
    </source>
</evidence>
<dbReference type="InterPro" id="IPR058614">
    <property type="entry name" value="Ig_SMCHD1_5th"/>
</dbReference>
<feature type="domain" description="SMCHD1 Ig-like" evidence="7">
    <location>
        <begin position="400"/>
        <end position="447"/>
    </location>
</feature>
<dbReference type="GO" id="GO:0051276">
    <property type="term" value="P:chromosome organization"/>
    <property type="evidence" value="ECO:0007669"/>
    <property type="project" value="InterPro"/>
</dbReference>
<dbReference type="GeneTree" id="ENSGT00390000006950"/>
<dbReference type="InterPro" id="IPR058611">
    <property type="entry name" value="Ig_SMCHD1_1st"/>
</dbReference>
<dbReference type="Pfam" id="PF06470">
    <property type="entry name" value="SMC_hinge"/>
    <property type="match status" value="1"/>
</dbReference>
<dbReference type="InterPro" id="IPR038892">
    <property type="entry name" value="SMCHD1"/>
</dbReference>
<dbReference type="Pfam" id="PF26201">
    <property type="entry name" value="Ig_SMCHD1_7th"/>
    <property type="match status" value="1"/>
</dbReference>
<feature type="domain" description="SMCHD1 Ig-like" evidence="8">
    <location>
        <begin position="481"/>
        <end position="580"/>
    </location>
</feature>
<evidence type="ECO:0000313" key="12">
    <source>
        <dbReference type="Ensembl" id="ENSLBEP00000031768.1"/>
    </source>
</evidence>
<name>A0A3Q3GMN4_9LABR</name>
<evidence type="ECO:0000259" key="4">
    <source>
        <dbReference type="Pfam" id="PF06470"/>
    </source>
</evidence>
<dbReference type="InterPro" id="IPR055109">
    <property type="entry name" value="SMCHD1_S5"/>
</dbReference>
<dbReference type="Pfam" id="PF22899">
    <property type="entry name" value="SMCHD1_S5"/>
    <property type="match status" value="1"/>
</dbReference>
<feature type="region of interest" description="Disordered" evidence="3">
    <location>
        <begin position="1"/>
        <end position="21"/>
    </location>
</feature>
<feature type="domain" description="SMCHD1 Ig-like" evidence="10">
    <location>
        <begin position="756"/>
        <end position="863"/>
    </location>
</feature>
<feature type="domain" description="SMCHD1 Ig-like" evidence="6">
    <location>
        <begin position="329"/>
        <end position="394"/>
    </location>
</feature>
<dbReference type="Pfam" id="PF26196">
    <property type="entry name" value="Ig_SMCHD1_4th"/>
    <property type="match status" value="1"/>
</dbReference>
<evidence type="ECO:0000256" key="2">
    <source>
        <dbReference type="ARBA" id="ARBA00022454"/>
    </source>
</evidence>
<evidence type="ECO:0000256" key="3">
    <source>
        <dbReference type="SAM" id="MobiDB-lite"/>
    </source>
</evidence>
<feature type="domain" description="SMCHD1 Ig-like" evidence="11">
    <location>
        <begin position="866"/>
        <end position="926"/>
    </location>
</feature>
<feature type="domain" description="SMCHD1 Ig-like" evidence="9">
    <location>
        <begin position="592"/>
        <end position="682"/>
    </location>
</feature>
<keyword evidence="2" id="KW-0158">Chromosome</keyword>
<evidence type="ECO:0000259" key="7">
    <source>
        <dbReference type="Pfam" id="PF26195"/>
    </source>
</evidence>
<dbReference type="InterPro" id="IPR010935">
    <property type="entry name" value="SMC_hinge"/>
</dbReference>
<dbReference type="Pfam" id="PF26197">
    <property type="entry name" value="Ig_SMCHD1_5th"/>
    <property type="match status" value="1"/>
</dbReference>
<sequence>IHGLNGNSMRSSSSNQDNSPMVDIQVLPRVMNLKEVEDDMQSLYINSATDTFEFRASTQDNSGKVEGIIRYHPFLYDRETYPQDPDADEGKQAVKRYILLSDIRKRSIFDFFWNGRLIPKNGYFQFDWCTPKGSKPPAECYNRFSGALFTNDAFKVTTNKMSFVDLELTLKNKNIIFTRVENGKVDFTDWLQTCHDKHDKQIKFVDYQGTIKREDLPKKMQDSWEIFSSIEWDGRIYKTGQLVSLCSLFFCVKNVYIMIILGFCIDAFILPHTGEVSENRVQSEPKALHDKNKIIPISKIDKTATEEAILKHIESDSAKKMVLVFLFVNLIIHDYTSNAPISASKLAKIFSFAECLTELGKYTLTLSSMIQESRMTVIGDKELPSYKLSFSITEGIAQKFVIGASMSPTIHIGVPFDIPLQIKDAYDHSTPPPPDLKPVLTCRSVTQTFTVTYDLNVTLPGLKEDTLMIKISPLPGNPHSLHVKPEDEPITVENGHTVKFNVEVHDEAGNITASPKQIVRCKVDGLPFKATDCSTGVGQLETEPINLKIIHGEPQMLKAEFVMPSKKNIATVVRELKVVPSRRVLRMELGSVDDENLVLKNNEKIEWLAGSSLENLFFKLFDEAGREVSLSPEIASKIKVTWTADENLEDLLQGRLPDLQVPTQAHREQRYQVSYQDQSVSFSFYIIPHPDEPSKMKATLPTKNPVKLGETMSGISDSSSVLVTGVRFQSGSLGARELCFTYMSFEVRVIVKMTNGDPAKLELVSGPEMVREYVLLRGERGGGGPNIDDVITSCLWGNPCPDQRVSKMNHVMSTFPIHAHLSLAGVLLPCCSTRGYYQLEFIGSFNKKPIPGPSVNLAVIPDPHKPVRLSVRYDTAAKFAAGGKFPAFAVTVESEEGSPMTTFNPAAASMLLQNGASSGGIPPPTMKIKVEANQPVRLGPKSQPTPPVVSYSKDISSRTLVQNLTLFVMVRLYQSLLNVGHLAFISDDSEARVISWHLRGDMRCVVTKTREAAQRIHRDTHGQQEVLPLTSLYLITLLPHLRNGRLLFEPRGNPKFARELLTFPSAASFAVFKNFLANTILIDDLDSGNHYREMVVQGGSQCPTILTRQGDRISGKGKFGGSQNSAPSNMPDVFGAPIPQEYFTLKEQIGDLLRQYGIVVQKRDEAEKDYQDLLNKQKSPEALKQKQEMDEKIKELDEINRHIGKFVHGSKGIKYYFC</sequence>
<comment type="subcellular location">
    <subcellularLocation>
        <location evidence="1">Chromosome</location>
    </subcellularLocation>
</comment>
<dbReference type="Proteomes" id="UP000261660">
    <property type="component" value="Unplaced"/>
</dbReference>
<dbReference type="AlphaFoldDB" id="A0A3Q3GMN4"/>
<dbReference type="InterPro" id="IPR058617">
    <property type="entry name" value="Ig_SMCHD1_7th"/>
</dbReference>
<dbReference type="GO" id="GO:0005694">
    <property type="term" value="C:chromosome"/>
    <property type="evidence" value="ECO:0007669"/>
    <property type="project" value="UniProtKB-SubCell"/>
</dbReference>
<dbReference type="Pfam" id="PF26194">
    <property type="entry name" value="Ig_SMCHD1_1st"/>
    <property type="match status" value="1"/>
</dbReference>
<dbReference type="PANTHER" id="PTHR22640:SF2">
    <property type="entry name" value="STRUCTURAL MAINTENANCE OF CHROMOSOMES FLEXIBLE HINGE DOMAIN-CONTAINING PROTEIN 1"/>
    <property type="match status" value="1"/>
</dbReference>
<dbReference type="SUPFAM" id="SSF75553">
    <property type="entry name" value="Smc hinge domain"/>
    <property type="match status" value="1"/>
</dbReference>
<accession>A0A3Q3GMN4</accession>